<protein>
    <recommendedName>
        <fullName evidence="3">Replication associated protein</fullName>
    </recommendedName>
</protein>
<reference evidence="1 2" key="1">
    <citation type="submission" date="2016-09" db="EMBL/GenBank/DDBJ databases">
        <title>Genome Sequence of Lactobacillus sunkii Strain CG01.</title>
        <authorList>
            <person name="Poehlein A."/>
            <person name="Gabris C."/>
            <person name="Bengelsdorf F.R."/>
            <person name="Duerre P."/>
            <person name="Daniel R."/>
        </authorList>
    </citation>
    <scope>NUCLEOTIDE SEQUENCE [LARGE SCALE GENOMIC DNA]</scope>
    <source>
        <strain evidence="1 2">CG_D</strain>
    </source>
</reference>
<name>A0A1E7X892_9LACO</name>
<dbReference type="InterPro" id="IPR035093">
    <property type="entry name" value="RelE/ParE_toxin_dom_sf"/>
</dbReference>
<dbReference type="AlphaFoldDB" id="A0A1E7X892"/>
<sequence length="125" mass="14657">MTKIISYTHRFQKQYRKKIRDPRWKHIFETQLPPEIDGFKRTPFDFITDCLINDDPIPRYFYPHALNGVSNIVQQIKRQLSDPSVTAIVLELHFDGHNGDHLLVYVPTDEVVFFVSIGTHSELFG</sequence>
<dbReference type="Proteomes" id="UP000177010">
    <property type="component" value="Unassembled WGS sequence"/>
</dbReference>
<evidence type="ECO:0000313" key="2">
    <source>
        <dbReference type="Proteomes" id="UP000177010"/>
    </source>
</evidence>
<dbReference type="STRING" id="481719.LASUN_25770"/>
<accession>A0A1E7X892</accession>
<dbReference type="SUPFAM" id="SSF143011">
    <property type="entry name" value="RelE-like"/>
    <property type="match status" value="1"/>
</dbReference>
<dbReference type="InterPro" id="IPR004386">
    <property type="entry name" value="Toxin_YafQ-like"/>
</dbReference>
<organism evidence="1 2">
    <name type="scientific">Lentilactobacillus sunkii</name>
    <dbReference type="NCBI Taxonomy" id="481719"/>
    <lineage>
        <taxon>Bacteria</taxon>
        <taxon>Bacillati</taxon>
        <taxon>Bacillota</taxon>
        <taxon>Bacilli</taxon>
        <taxon>Lactobacillales</taxon>
        <taxon>Lactobacillaceae</taxon>
        <taxon>Lentilactobacillus</taxon>
    </lineage>
</organism>
<proteinExistence type="predicted"/>
<dbReference type="Pfam" id="PF15738">
    <property type="entry name" value="YafQ_toxin"/>
    <property type="match status" value="1"/>
</dbReference>
<evidence type="ECO:0000313" key="1">
    <source>
        <dbReference type="EMBL" id="OFA09310.1"/>
    </source>
</evidence>
<comment type="caution">
    <text evidence="1">The sequence shown here is derived from an EMBL/GenBank/DDBJ whole genome shotgun (WGS) entry which is preliminary data.</text>
</comment>
<gene>
    <name evidence="1" type="ORF">LASUN_25770</name>
</gene>
<evidence type="ECO:0008006" key="3">
    <source>
        <dbReference type="Google" id="ProtNLM"/>
    </source>
</evidence>
<dbReference type="RefSeq" id="WP_070368710.1">
    <property type="nucleotide sequence ID" value="NZ_JAZHVW010000009.1"/>
</dbReference>
<dbReference type="Gene3D" id="3.30.2310.20">
    <property type="entry name" value="RelE-like"/>
    <property type="match status" value="1"/>
</dbReference>
<dbReference type="EMBL" id="MIQE01000029">
    <property type="protein sequence ID" value="OFA09310.1"/>
    <property type="molecule type" value="Genomic_DNA"/>
</dbReference>